<name>A0A4R7J8A0_9ACTN</name>
<dbReference type="AlphaFoldDB" id="A0A4R7J8A0"/>
<dbReference type="OrthoDB" id="9802472at2"/>
<dbReference type="PANTHER" id="PTHR42705:SF2">
    <property type="entry name" value="BIFUNCTIONAL NON-HOMOLOGOUS END JOINING PROTEIN LIGD"/>
    <property type="match status" value="1"/>
</dbReference>
<dbReference type="InterPro" id="IPR052171">
    <property type="entry name" value="NHEJ_LigD"/>
</dbReference>
<dbReference type="EMBL" id="SOAW01000001">
    <property type="protein sequence ID" value="TDT33710.1"/>
    <property type="molecule type" value="Genomic_DNA"/>
</dbReference>
<gene>
    <name evidence="2" type="ORF">CLV29_1337</name>
</gene>
<dbReference type="Proteomes" id="UP000295371">
    <property type="component" value="Unassembled WGS sequence"/>
</dbReference>
<proteinExistence type="predicted"/>
<evidence type="ECO:0000259" key="1">
    <source>
        <dbReference type="Pfam" id="PF21686"/>
    </source>
</evidence>
<evidence type="ECO:0000313" key="3">
    <source>
        <dbReference type="Proteomes" id="UP000295371"/>
    </source>
</evidence>
<sequence length="318" mass="34559">MARSETLTEIDGHRLSLSNLDKVLYPETGFTKAEVISYYLQIAPVLLPHLHRRPITRLRFPDGVEGFSFYEKNAPAGTPDWVPTCTVRGSEGPIGYVLADGPASLVWLANLAALELHVPQWQLPETVDEVTLPEALATDPDPSAGGPPLHDRLVVDLDPGEGMTMIELARAALLTAGALAADGLVPSCRTTGSKGLQVAAAIAPTDGQRARDYVRELAAAMVRQHPKLFVDQMAKAVRDQRIFLDYNQNQTFRNTIAPYSLRGRAEPRVATPVTWDEVAAVDTPEALRFGPEEVLRRVAKSGDLAHDLLDPDPPSLPA</sequence>
<dbReference type="Gene3D" id="3.90.920.10">
    <property type="entry name" value="DNA primase, PRIM domain"/>
    <property type="match status" value="1"/>
</dbReference>
<dbReference type="Pfam" id="PF21686">
    <property type="entry name" value="LigD_Prim-Pol"/>
    <property type="match status" value="1"/>
</dbReference>
<dbReference type="InterPro" id="IPR014145">
    <property type="entry name" value="LigD_pol_dom"/>
</dbReference>
<dbReference type="PANTHER" id="PTHR42705">
    <property type="entry name" value="BIFUNCTIONAL NON-HOMOLOGOUS END JOINING PROTEIN LIGD"/>
    <property type="match status" value="1"/>
</dbReference>
<protein>
    <submittedName>
        <fullName evidence="2">Bifunctional non-homologous end joining protein LigD</fullName>
    </submittedName>
</protein>
<evidence type="ECO:0000313" key="2">
    <source>
        <dbReference type="EMBL" id="TDT33710.1"/>
    </source>
</evidence>
<dbReference type="RefSeq" id="WP_133754176.1">
    <property type="nucleotide sequence ID" value="NZ_CP171129.1"/>
</dbReference>
<organism evidence="2 3">
    <name type="scientific">Naumannella halotolerans</name>
    <dbReference type="NCBI Taxonomy" id="993414"/>
    <lineage>
        <taxon>Bacteria</taxon>
        <taxon>Bacillati</taxon>
        <taxon>Actinomycetota</taxon>
        <taxon>Actinomycetes</taxon>
        <taxon>Propionibacteriales</taxon>
        <taxon>Propionibacteriaceae</taxon>
        <taxon>Naumannella</taxon>
    </lineage>
</organism>
<keyword evidence="3" id="KW-1185">Reference proteome</keyword>
<comment type="caution">
    <text evidence="2">The sequence shown here is derived from an EMBL/GenBank/DDBJ whole genome shotgun (WGS) entry which is preliminary data.</text>
</comment>
<feature type="domain" description="DNA ligase D polymerase" evidence="1">
    <location>
        <begin position="31"/>
        <end position="304"/>
    </location>
</feature>
<dbReference type="NCBIfam" id="TIGR02778">
    <property type="entry name" value="ligD_pol"/>
    <property type="match status" value="1"/>
</dbReference>
<reference evidence="2 3" key="1">
    <citation type="submission" date="2019-03" db="EMBL/GenBank/DDBJ databases">
        <title>Genomic Encyclopedia of Archaeal and Bacterial Type Strains, Phase II (KMG-II): from individual species to whole genera.</title>
        <authorList>
            <person name="Goeker M."/>
        </authorList>
    </citation>
    <scope>NUCLEOTIDE SEQUENCE [LARGE SCALE GENOMIC DNA]</scope>
    <source>
        <strain evidence="2 3">DSM 24323</strain>
    </source>
</reference>
<accession>A0A4R7J8A0</accession>